<organism evidence="6 7">
    <name type="scientific">Williamsia sterculiae</name>
    <dbReference type="NCBI Taxonomy" id="1344003"/>
    <lineage>
        <taxon>Bacteria</taxon>
        <taxon>Bacillati</taxon>
        <taxon>Actinomycetota</taxon>
        <taxon>Actinomycetes</taxon>
        <taxon>Mycobacteriales</taxon>
        <taxon>Nocardiaceae</taxon>
        <taxon>Williamsia</taxon>
    </lineage>
</organism>
<dbReference type="Pfam" id="PF03466">
    <property type="entry name" value="LysR_substrate"/>
    <property type="match status" value="1"/>
</dbReference>
<dbReference type="CDD" id="cd08434">
    <property type="entry name" value="PBP2_GltC_like"/>
    <property type="match status" value="1"/>
</dbReference>
<dbReference type="InterPro" id="IPR036390">
    <property type="entry name" value="WH_DNA-bd_sf"/>
</dbReference>
<evidence type="ECO:0000256" key="3">
    <source>
        <dbReference type="ARBA" id="ARBA00023125"/>
    </source>
</evidence>
<dbReference type="SUPFAM" id="SSF46785">
    <property type="entry name" value="Winged helix' DNA-binding domain"/>
    <property type="match status" value="1"/>
</dbReference>
<comment type="similarity">
    <text evidence="1">Belongs to the LysR transcriptional regulatory family.</text>
</comment>
<dbReference type="InterPro" id="IPR050950">
    <property type="entry name" value="HTH-type_LysR_regulators"/>
</dbReference>
<dbReference type="InterPro" id="IPR000847">
    <property type="entry name" value="LysR_HTH_N"/>
</dbReference>
<proteinExistence type="inferred from homology"/>
<dbReference type="InterPro" id="IPR036388">
    <property type="entry name" value="WH-like_DNA-bd_sf"/>
</dbReference>
<evidence type="ECO:0000313" key="7">
    <source>
        <dbReference type="Proteomes" id="UP000186218"/>
    </source>
</evidence>
<dbReference type="PANTHER" id="PTHR30419">
    <property type="entry name" value="HTH-TYPE TRANSCRIPTIONAL REGULATOR YBHD"/>
    <property type="match status" value="1"/>
</dbReference>
<keyword evidence="3 6" id="KW-0238">DNA-binding</keyword>
<evidence type="ECO:0000256" key="2">
    <source>
        <dbReference type="ARBA" id="ARBA00023015"/>
    </source>
</evidence>
<sequence>MNLFDQYHSLMNDTSEAFWFVTLAELENVTAAATALHMSQPTLSRRLRELERTLATPLFDRHGRRLTLNGVGRIYLQRLRRAKAEVDAGRREVADALTPTAGTVRLAFLHSFGVHLVPRLVDRFLGDHPDVAFELSQDAADVVVGQVVDGSADLGLVSPRPAAAGLGWSRVSSQPLALAVTADHRLADWPSAPLIEVSAEPFIVMRPGFGMRHIVDELCAEAGFTPRITFESTDLQTVAGFAATGLGVAVLPVEQDVVPPPGLRLIPLSGAASTRDVGVVWRRGAPLSAAATAFRDLLRDQSVD</sequence>
<keyword evidence="7" id="KW-1185">Reference proteome</keyword>
<dbReference type="PROSITE" id="PS50931">
    <property type="entry name" value="HTH_LYSR"/>
    <property type="match status" value="1"/>
</dbReference>
<dbReference type="Pfam" id="PF00126">
    <property type="entry name" value="HTH_1"/>
    <property type="match status" value="1"/>
</dbReference>
<evidence type="ECO:0000256" key="1">
    <source>
        <dbReference type="ARBA" id="ARBA00009437"/>
    </source>
</evidence>
<dbReference type="Gene3D" id="3.40.190.290">
    <property type="match status" value="1"/>
</dbReference>
<protein>
    <submittedName>
        <fullName evidence="6">DNA-binding transcriptional regulator, LysR family</fullName>
    </submittedName>
</protein>
<dbReference type="SUPFAM" id="SSF53850">
    <property type="entry name" value="Periplasmic binding protein-like II"/>
    <property type="match status" value="1"/>
</dbReference>
<dbReference type="GO" id="GO:0003677">
    <property type="term" value="F:DNA binding"/>
    <property type="evidence" value="ECO:0007669"/>
    <property type="project" value="UniProtKB-KW"/>
</dbReference>
<evidence type="ECO:0000259" key="5">
    <source>
        <dbReference type="PROSITE" id="PS50931"/>
    </source>
</evidence>
<dbReference type="InterPro" id="IPR005119">
    <property type="entry name" value="LysR_subst-bd"/>
</dbReference>
<gene>
    <name evidence="6" type="ORF">SAMN05445060_3776</name>
</gene>
<dbReference type="PANTHER" id="PTHR30419:SF28">
    <property type="entry name" value="HTH-TYPE TRANSCRIPTIONAL REGULATOR BSDA"/>
    <property type="match status" value="1"/>
</dbReference>
<dbReference type="GO" id="GO:0003700">
    <property type="term" value="F:DNA-binding transcription factor activity"/>
    <property type="evidence" value="ECO:0007669"/>
    <property type="project" value="InterPro"/>
</dbReference>
<dbReference type="GO" id="GO:0005829">
    <property type="term" value="C:cytosol"/>
    <property type="evidence" value="ECO:0007669"/>
    <property type="project" value="TreeGrafter"/>
</dbReference>
<keyword evidence="2" id="KW-0805">Transcription regulation</keyword>
<reference evidence="6 7" key="1">
    <citation type="submission" date="2017-01" db="EMBL/GenBank/DDBJ databases">
        <authorList>
            <person name="Mah S.A."/>
            <person name="Swanson W.J."/>
            <person name="Moy G.W."/>
            <person name="Vacquier V.D."/>
        </authorList>
    </citation>
    <scope>NUCLEOTIDE SEQUENCE [LARGE SCALE GENOMIC DNA]</scope>
    <source>
        <strain evidence="6 7">CPCC 203464</strain>
    </source>
</reference>
<dbReference type="AlphaFoldDB" id="A0A1N7HA43"/>
<accession>A0A1N7HA43</accession>
<dbReference type="Proteomes" id="UP000186218">
    <property type="component" value="Unassembled WGS sequence"/>
</dbReference>
<feature type="domain" description="HTH lysR-type" evidence="5">
    <location>
        <begin position="20"/>
        <end position="69"/>
    </location>
</feature>
<name>A0A1N7HA43_9NOCA</name>
<dbReference type="EMBL" id="FTNT01000013">
    <property type="protein sequence ID" value="SIS21560.1"/>
    <property type="molecule type" value="Genomic_DNA"/>
</dbReference>
<dbReference type="Gene3D" id="1.10.10.10">
    <property type="entry name" value="Winged helix-like DNA-binding domain superfamily/Winged helix DNA-binding domain"/>
    <property type="match status" value="1"/>
</dbReference>
<dbReference type="STRING" id="1344003.SAMN05445060_3776"/>
<dbReference type="PRINTS" id="PR00039">
    <property type="entry name" value="HTHLYSR"/>
</dbReference>
<evidence type="ECO:0000256" key="4">
    <source>
        <dbReference type="ARBA" id="ARBA00023163"/>
    </source>
</evidence>
<evidence type="ECO:0000313" key="6">
    <source>
        <dbReference type="EMBL" id="SIS21560.1"/>
    </source>
</evidence>
<keyword evidence="4" id="KW-0804">Transcription</keyword>